<evidence type="ECO:0000313" key="5">
    <source>
        <dbReference type="Proteomes" id="UP000503004"/>
    </source>
</evidence>
<organism evidence="4 5">
    <name type="scientific">Methylococcus geothermalis</name>
    <dbReference type="NCBI Taxonomy" id="2681310"/>
    <lineage>
        <taxon>Bacteria</taxon>
        <taxon>Pseudomonadati</taxon>
        <taxon>Pseudomonadota</taxon>
        <taxon>Gammaproteobacteria</taxon>
        <taxon>Methylococcales</taxon>
        <taxon>Methylococcaceae</taxon>
        <taxon>Methylococcus</taxon>
    </lineage>
</organism>
<protein>
    <submittedName>
        <fullName evidence="4">Exonuclease</fullName>
    </submittedName>
</protein>
<dbReference type="SUPFAM" id="SSF53098">
    <property type="entry name" value="Ribonuclease H-like"/>
    <property type="match status" value="1"/>
</dbReference>
<dbReference type="InterPro" id="IPR036397">
    <property type="entry name" value="RNaseH_sf"/>
</dbReference>
<keyword evidence="2 4" id="KW-0378">Hydrolase</keyword>
<sequence length="192" mass="21931">MTKIKPEEIYVSVDIEADGPIPGPHSMLSIGAVAYGAGGNPLGEFTVNLETLPEATPHPAMTEWWRQFPDAWNAHRRNTRPPAEAMNAFADWLEGLPGKPIFLAWPATWDFMWIYWYLIRFTGRRPFSEHGIDVRSYAMGMRRQSFGRTSKNFLPKRWFSPNPHTHVALDDAREQGELFIAMLRENMGIGND</sequence>
<dbReference type="Gene3D" id="3.30.420.10">
    <property type="entry name" value="Ribonuclease H-like superfamily/Ribonuclease H"/>
    <property type="match status" value="1"/>
</dbReference>
<evidence type="ECO:0000256" key="2">
    <source>
        <dbReference type="ARBA" id="ARBA00022839"/>
    </source>
</evidence>
<evidence type="ECO:0000259" key="3">
    <source>
        <dbReference type="SMART" id="SM00479"/>
    </source>
</evidence>
<proteinExistence type="predicted"/>
<name>A0A858Q6L6_9GAMM</name>
<keyword evidence="5" id="KW-1185">Reference proteome</keyword>
<dbReference type="KEGG" id="metu:GNH96_05305"/>
<dbReference type="EMBL" id="CP046565">
    <property type="protein sequence ID" value="QJD29434.1"/>
    <property type="molecule type" value="Genomic_DNA"/>
</dbReference>
<keyword evidence="1" id="KW-0540">Nuclease</keyword>
<feature type="domain" description="Exonuclease" evidence="3">
    <location>
        <begin position="9"/>
        <end position="188"/>
    </location>
</feature>
<dbReference type="InterPro" id="IPR013520">
    <property type="entry name" value="Ribonucl_H"/>
</dbReference>
<dbReference type="RefSeq" id="WP_169602719.1">
    <property type="nucleotide sequence ID" value="NZ_CP046565.1"/>
</dbReference>
<dbReference type="Pfam" id="PF00929">
    <property type="entry name" value="RNase_T"/>
    <property type="match status" value="1"/>
</dbReference>
<dbReference type="Proteomes" id="UP000503004">
    <property type="component" value="Chromosome"/>
</dbReference>
<keyword evidence="2 4" id="KW-0269">Exonuclease</keyword>
<evidence type="ECO:0000313" key="4">
    <source>
        <dbReference type="EMBL" id="QJD29434.1"/>
    </source>
</evidence>
<dbReference type="InterPro" id="IPR012337">
    <property type="entry name" value="RNaseH-like_sf"/>
</dbReference>
<dbReference type="AlphaFoldDB" id="A0A858Q6L6"/>
<dbReference type="GO" id="GO:0004527">
    <property type="term" value="F:exonuclease activity"/>
    <property type="evidence" value="ECO:0007669"/>
    <property type="project" value="UniProtKB-KW"/>
</dbReference>
<dbReference type="SMART" id="SM00479">
    <property type="entry name" value="EXOIII"/>
    <property type="match status" value="1"/>
</dbReference>
<dbReference type="GO" id="GO:0003676">
    <property type="term" value="F:nucleic acid binding"/>
    <property type="evidence" value="ECO:0007669"/>
    <property type="project" value="InterPro"/>
</dbReference>
<accession>A0A858Q6L6</accession>
<evidence type="ECO:0000256" key="1">
    <source>
        <dbReference type="ARBA" id="ARBA00022722"/>
    </source>
</evidence>
<dbReference type="GO" id="GO:0006259">
    <property type="term" value="P:DNA metabolic process"/>
    <property type="evidence" value="ECO:0007669"/>
    <property type="project" value="UniProtKB-ARBA"/>
</dbReference>
<gene>
    <name evidence="4" type="ORF">GNH96_05305</name>
</gene>
<reference evidence="5" key="1">
    <citation type="submission" date="2019-12" db="EMBL/GenBank/DDBJ databases">
        <authorList>
            <person name="Awala S.I."/>
            <person name="Rhee S.K."/>
        </authorList>
    </citation>
    <scope>NUCLEOTIDE SEQUENCE [LARGE SCALE GENOMIC DNA]</scope>
    <source>
        <strain evidence="5">IM1</strain>
    </source>
</reference>